<sequence length="466" mass="53059">MTRVQNRAANAHSKKTSTALTNRKKKPYKIVFESVTQEKKKLRSAVSYNAQAPLGYTFVPAGTPDLTEYCKELCRTRGKEVHIVSAAPKNRAHNNPGRISHHIHRVGHHFPSGIVDKACDWLGYTRKNGIFTKHLDVGINSHFARSLAKHKKQLGKDPSETTDEEIRAAIKDLFPKIPDRDVTSILNHAFRQGTKRVGNAKELTLPRRIQLAVLAHIRHVYTDYDKVLKQSEWMDARRHVEPACLNQLLKWRGEDESGPTELEDIFRETIIIDDSDDEDSENPIADASDSGIERAPSVEIISERANARDLLTNDLNNVDWIDADSTQHVPNRAYFVRSKPKVKLVPINLQPRDLPLRERQYIPESPLRRTTYDAHLGIRTEMVPSTADYAAGRSFHFSSNSDSMYEYQTLVLNTTDKSTSDEYRRPYSTSSGTVINNQPPNSHFVEWNGKLYESVSSWIPTEVRWA</sequence>
<organism evidence="3 4">
    <name type="scientific">Patellaria atrata CBS 101060</name>
    <dbReference type="NCBI Taxonomy" id="1346257"/>
    <lineage>
        <taxon>Eukaryota</taxon>
        <taxon>Fungi</taxon>
        <taxon>Dikarya</taxon>
        <taxon>Ascomycota</taxon>
        <taxon>Pezizomycotina</taxon>
        <taxon>Dothideomycetes</taxon>
        <taxon>Dothideomycetes incertae sedis</taxon>
        <taxon>Patellariales</taxon>
        <taxon>Patellariaceae</taxon>
        <taxon>Patellaria</taxon>
    </lineage>
</organism>
<name>A0A9P4VRH0_9PEZI</name>
<dbReference type="Pfam" id="PF10056">
    <property type="entry name" value="DUF2293"/>
    <property type="match status" value="1"/>
</dbReference>
<accession>A0A9P4VRH0</accession>
<dbReference type="OrthoDB" id="5288828at2759"/>
<keyword evidence="4" id="KW-1185">Reference proteome</keyword>
<feature type="domain" description="DUF2293" evidence="2">
    <location>
        <begin position="169"/>
        <end position="252"/>
    </location>
</feature>
<dbReference type="EMBL" id="MU006096">
    <property type="protein sequence ID" value="KAF2838842.1"/>
    <property type="molecule type" value="Genomic_DNA"/>
</dbReference>
<evidence type="ECO:0000313" key="4">
    <source>
        <dbReference type="Proteomes" id="UP000799429"/>
    </source>
</evidence>
<proteinExistence type="predicted"/>
<protein>
    <recommendedName>
        <fullName evidence="2">DUF2293 domain-containing protein</fullName>
    </recommendedName>
</protein>
<feature type="region of interest" description="Disordered" evidence="1">
    <location>
        <begin position="1"/>
        <end position="22"/>
    </location>
</feature>
<dbReference type="InterPro" id="IPR018744">
    <property type="entry name" value="DUF2293"/>
</dbReference>
<dbReference type="PANTHER" id="PTHR38113">
    <property type="match status" value="1"/>
</dbReference>
<evidence type="ECO:0000259" key="2">
    <source>
        <dbReference type="Pfam" id="PF10056"/>
    </source>
</evidence>
<reference evidence="3" key="1">
    <citation type="journal article" date="2020" name="Stud. Mycol.">
        <title>101 Dothideomycetes genomes: a test case for predicting lifestyles and emergence of pathogens.</title>
        <authorList>
            <person name="Haridas S."/>
            <person name="Albert R."/>
            <person name="Binder M."/>
            <person name="Bloem J."/>
            <person name="Labutti K."/>
            <person name="Salamov A."/>
            <person name="Andreopoulos B."/>
            <person name="Baker S."/>
            <person name="Barry K."/>
            <person name="Bills G."/>
            <person name="Bluhm B."/>
            <person name="Cannon C."/>
            <person name="Castanera R."/>
            <person name="Culley D."/>
            <person name="Daum C."/>
            <person name="Ezra D."/>
            <person name="Gonzalez J."/>
            <person name="Henrissat B."/>
            <person name="Kuo A."/>
            <person name="Liang C."/>
            <person name="Lipzen A."/>
            <person name="Lutzoni F."/>
            <person name="Magnuson J."/>
            <person name="Mondo S."/>
            <person name="Nolan M."/>
            <person name="Ohm R."/>
            <person name="Pangilinan J."/>
            <person name="Park H.-J."/>
            <person name="Ramirez L."/>
            <person name="Alfaro M."/>
            <person name="Sun H."/>
            <person name="Tritt A."/>
            <person name="Yoshinaga Y."/>
            <person name="Zwiers L.-H."/>
            <person name="Turgeon B."/>
            <person name="Goodwin S."/>
            <person name="Spatafora J."/>
            <person name="Crous P."/>
            <person name="Grigoriev I."/>
        </authorList>
    </citation>
    <scope>NUCLEOTIDE SEQUENCE</scope>
    <source>
        <strain evidence="3">CBS 101060</strain>
    </source>
</reference>
<gene>
    <name evidence="3" type="ORF">M501DRAFT_934488</name>
</gene>
<dbReference type="PANTHER" id="PTHR38113:SF1">
    <property type="entry name" value="DUF2293 DOMAIN-CONTAINING PROTEIN"/>
    <property type="match status" value="1"/>
</dbReference>
<evidence type="ECO:0000256" key="1">
    <source>
        <dbReference type="SAM" id="MobiDB-lite"/>
    </source>
</evidence>
<dbReference type="Proteomes" id="UP000799429">
    <property type="component" value="Unassembled WGS sequence"/>
</dbReference>
<comment type="caution">
    <text evidence="3">The sequence shown here is derived from an EMBL/GenBank/DDBJ whole genome shotgun (WGS) entry which is preliminary data.</text>
</comment>
<dbReference type="AlphaFoldDB" id="A0A9P4VRH0"/>
<evidence type="ECO:0000313" key="3">
    <source>
        <dbReference type="EMBL" id="KAF2838842.1"/>
    </source>
</evidence>